<dbReference type="InterPro" id="IPR050273">
    <property type="entry name" value="GppA/Ppx_hydrolase"/>
</dbReference>
<evidence type="ECO:0000313" key="2">
    <source>
        <dbReference type="EMBL" id="GIF75485.1"/>
    </source>
</evidence>
<name>A0ABQ4CW26_9ACTN</name>
<keyword evidence="2" id="KW-0378">Hydrolase</keyword>
<dbReference type="Gene3D" id="3.30.420.40">
    <property type="match status" value="1"/>
</dbReference>
<gene>
    <name evidence="2" type="ORF">Asi02nite_50030</name>
</gene>
<dbReference type="Gene3D" id="3.30.420.150">
    <property type="entry name" value="Exopolyphosphatase. Domain 2"/>
    <property type="match status" value="1"/>
</dbReference>
<dbReference type="GO" id="GO:0016787">
    <property type="term" value="F:hydrolase activity"/>
    <property type="evidence" value="ECO:0007669"/>
    <property type="project" value="UniProtKB-KW"/>
</dbReference>
<dbReference type="PANTHER" id="PTHR30005">
    <property type="entry name" value="EXOPOLYPHOSPHATASE"/>
    <property type="match status" value="1"/>
</dbReference>
<dbReference type="SUPFAM" id="SSF53067">
    <property type="entry name" value="Actin-like ATPase domain"/>
    <property type="match status" value="2"/>
</dbReference>
<dbReference type="InterPro" id="IPR043129">
    <property type="entry name" value="ATPase_NBD"/>
</dbReference>
<dbReference type="PANTHER" id="PTHR30005:SF13">
    <property type="entry name" value="EXOPOLYPHOSPHATASE 2"/>
    <property type="match status" value="1"/>
</dbReference>
<comment type="caution">
    <text evidence="2">The sequence shown here is derived from an EMBL/GenBank/DDBJ whole genome shotgun (WGS) entry which is preliminary data.</text>
</comment>
<proteinExistence type="predicted"/>
<accession>A0ABQ4CW26</accession>
<sequence length="334" mass="34599">MTRVAAIDCGTNSIRLLVADVGDDGRLTDVTRRMEIVRLGQGVDQTGRLAPEAIERTRVALADYTAQIRALGASRVRMCATSASRDAANAADFTGMVLTTLGVAPEVVTGDEEARLSYTGAVRGLVAPAPFLIVDIGGGSTEFVTGSSAAGPDAAISVDIGCVRMTERHLHSTPPTAAEVAAAEADIAAAVDRALEAVPGRDAATLVGLAGSVTTVVGIALDLPGYDPARIHHARVSYDDVAKVTADLLAQTPAERMELPIMHPGRADVIGAGALVLRIIMERAGMTSVIASEHDILDGIAYSLVPADTGPGRVRALAADVVERDAELLRRLAQ</sequence>
<dbReference type="InterPro" id="IPR003695">
    <property type="entry name" value="Ppx_GppA_N"/>
</dbReference>
<protein>
    <submittedName>
        <fullName evidence="2">Hydrolase</fullName>
    </submittedName>
</protein>
<dbReference type="CDD" id="cd24119">
    <property type="entry name" value="ASKHA_NBD_MtPPX2-like"/>
    <property type="match status" value="1"/>
</dbReference>
<evidence type="ECO:0000259" key="1">
    <source>
        <dbReference type="Pfam" id="PF02541"/>
    </source>
</evidence>
<dbReference type="Proteomes" id="UP000604117">
    <property type="component" value="Unassembled WGS sequence"/>
</dbReference>
<organism evidence="2 3">
    <name type="scientific">Asanoa siamensis</name>
    <dbReference type="NCBI Taxonomy" id="926357"/>
    <lineage>
        <taxon>Bacteria</taxon>
        <taxon>Bacillati</taxon>
        <taxon>Actinomycetota</taxon>
        <taxon>Actinomycetes</taxon>
        <taxon>Micromonosporales</taxon>
        <taxon>Micromonosporaceae</taxon>
        <taxon>Asanoa</taxon>
    </lineage>
</organism>
<dbReference type="EMBL" id="BONE01000044">
    <property type="protein sequence ID" value="GIF75485.1"/>
    <property type="molecule type" value="Genomic_DNA"/>
</dbReference>
<dbReference type="Pfam" id="PF02541">
    <property type="entry name" value="Ppx-GppA"/>
    <property type="match status" value="1"/>
</dbReference>
<reference evidence="2 3" key="1">
    <citation type="submission" date="2021-01" db="EMBL/GenBank/DDBJ databases">
        <title>Whole genome shotgun sequence of Asanoa siamensis NBRC 107932.</title>
        <authorList>
            <person name="Komaki H."/>
            <person name="Tamura T."/>
        </authorList>
    </citation>
    <scope>NUCLEOTIDE SEQUENCE [LARGE SCALE GENOMIC DNA]</scope>
    <source>
        <strain evidence="2 3">NBRC 107932</strain>
    </source>
</reference>
<keyword evidence="3" id="KW-1185">Reference proteome</keyword>
<evidence type="ECO:0000313" key="3">
    <source>
        <dbReference type="Proteomes" id="UP000604117"/>
    </source>
</evidence>
<feature type="domain" description="Ppx/GppA phosphatase N-terminal" evidence="1">
    <location>
        <begin position="23"/>
        <end position="306"/>
    </location>
</feature>